<dbReference type="Proteomes" id="UP000018433">
    <property type="component" value="Unassembled WGS sequence"/>
</dbReference>
<gene>
    <name evidence="1" type="ORF">F950_00769</name>
</gene>
<dbReference type="Gene3D" id="3.90.550.10">
    <property type="entry name" value="Spore Coat Polysaccharide Biosynthesis Protein SpsA, Chain A"/>
    <property type="match status" value="1"/>
</dbReference>
<dbReference type="Pfam" id="PF13704">
    <property type="entry name" value="Glyco_tranf_2_4"/>
    <property type="match status" value="1"/>
</dbReference>
<evidence type="ECO:0008006" key="3">
    <source>
        <dbReference type="Google" id="ProtNLM"/>
    </source>
</evidence>
<dbReference type="PANTHER" id="PTHR43630:SF2">
    <property type="entry name" value="GLYCOSYLTRANSFERASE"/>
    <property type="match status" value="1"/>
</dbReference>
<dbReference type="RefSeq" id="WP_004944316.1">
    <property type="nucleotide sequence ID" value="NZ_KB849643.1"/>
</dbReference>
<dbReference type="SUPFAM" id="SSF53448">
    <property type="entry name" value="Nucleotide-diphospho-sugar transferases"/>
    <property type="match status" value="1"/>
</dbReference>
<sequence>MKLIALMVAKNEDDIIGHCIDEATKWADHIIIMNNASSDNTENIIIEKAKKNPKVIYWGRYDGVFRDGLRNLLYLDNQELFSNNDWIVRLDADEIFIDDPRSFLSKAPEQVNFVMSASFQYYYTEKDHEKELKDPEYLSTPPQDRLKYYCCNWSEYRCAKLTNDMIWQLGLKMGGVDAWPRYNTKYVYSERIKLRHFKYRSLEQIQKRIDARLNVFNKTKIFGHEANHFNETRIYDSKTLHFDKGDNNLIYNYDKLPELIDPKDPVKTIVI</sequence>
<name>A0ABN0K190_9GAMM</name>
<dbReference type="PANTHER" id="PTHR43630">
    <property type="entry name" value="POLY-BETA-1,6-N-ACETYL-D-GLUCOSAMINE SYNTHASE"/>
    <property type="match status" value="1"/>
</dbReference>
<accession>A0ABN0K190</accession>
<organism evidence="1 2">
    <name type="scientific">Acinetobacter soli NIPH 2899</name>
    <dbReference type="NCBI Taxonomy" id="1217677"/>
    <lineage>
        <taxon>Bacteria</taxon>
        <taxon>Pseudomonadati</taxon>
        <taxon>Pseudomonadota</taxon>
        <taxon>Gammaproteobacteria</taxon>
        <taxon>Moraxellales</taxon>
        <taxon>Moraxellaceae</taxon>
        <taxon>Acinetobacter</taxon>
    </lineage>
</organism>
<reference evidence="1 2" key="1">
    <citation type="submission" date="2013-02" db="EMBL/GenBank/DDBJ databases">
        <title>The Genome Sequence of Acinetobacter soli NIPH 2899.</title>
        <authorList>
            <consortium name="The Broad Institute Genome Sequencing Platform"/>
            <consortium name="The Broad Institute Genome Sequencing Center for Infectious Disease"/>
            <person name="Cerqueira G."/>
            <person name="Feldgarden M."/>
            <person name="Courvalin P."/>
            <person name="Perichon B."/>
            <person name="Grillot-Courvalin C."/>
            <person name="Clermont D."/>
            <person name="Rocha E."/>
            <person name="Yoon E.-J."/>
            <person name="Nemec A."/>
            <person name="Walker B."/>
            <person name="Young S.K."/>
            <person name="Zeng Q."/>
            <person name="Gargeya S."/>
            <person name="Fitzgerald M."/>
            <person name="Haas B."/>
            <person name="Abouelleil A."/>
            <person name="Alvarado L."/>
            <person name="Arachchi H.M."/>
            <person name="Berlin A.M."/>
            <person name="Chapman S.B."/>
            <person name="Dewar J."/>
            <person name="Goldberg J."/>
            <person name="Griggs A."/>
            <person name="Gujja S."/>
            <person name="Hansen M."/>
            <person name="Howarth C."/>
            <person name="Imamovic A."/>
            <person name="Larimer J."/>
            <person name="McCowan C."/>
            <person name="Murphy C."/>
            <person name="Neiman D."/>
            <person name="Pearson M."/>
            <person name="Priest M."/>
            <person name="Roberts A."/>
            <person name="Saif S."/>
            <person name="Shea T."/>
            <person name="Sisk P."/>
            <person name="Sykes S."/>
            <person name="Wortman J."/>
            <person name="Nusbaum C."/>
            <person name="Birren B."/>
        </authorList>
    </citation>
    <scope>NUCLEOTIDE SEQUENCE [LARGE SCALE GENOMIC DNA]</scope>
    <source>
        <strain evidence="1 2">NIPH 2899</strain>
    </source>
</reference>
<evidence type="ECO:0000313" key="1">
    <source>
        <dbReference type="EMBL" id="ENV61496.1"/>
    </source>
</evidence>
<dbReference type="InterPro" id="IPR029044">
    <property type="entry name" value="Nucleotide-diphossugar_trans"/>
</dbReference>
<dbReference type="EMBL" id="APPV01000006">
    <property type="protein sequence ID" value="ENV61496.1"/>
    <property type="molecule type" value="Genomic_DNA"/>
</dbReference>
<comment type="caution">
    <text evidence="1">The sequence shown here is derived from an EMBL/GenBank/DDBJ whole genome shotgun (WGS) entry which is preliminary data.</text>
</comment>
<evidence type="ECO:0000313" key="2">
    <source>
        <dbReference type="Proteomes" id="UP000018433"/>
    </source>
</evidence>
<keyword evidence="2" id="KW-1185">Reference proteome</keyword>
<protein>
    <recommendedName>
        <fullName evidence="3">Glycosyltransferase 2-like domain-containing protein</fullName>
    </recommendedName>
</protein>
<proteinExistence type="predicted"/>